<evidence type="ECO:0000256" key="3">
    <source>
        <dbReference type="ARBA" id="ARBA00023315"/>
    </source>
</evidence>
<dbReference type="SUPFAM" id="SSF53901">
    <property type="entry name" value="Thiolase-like"/>
    <property type="match status" value="1"/>
</dbReference>
<proteinExistence type="inferred from homology"/>
<accession>A0A3P7IW02</accession>
<dbReference type="InterPro" id="IPR020616">
    <property type="entry name" value="Thiolase_N"/>
</dbReference>
<name>A0A3P7IW02_STRVU</name>
<dbReference type="InterPro" id="IPR016039">
    <property type="entry name" value="Thiolase-like"/>
</dbReference>
<sequence length="134" mass="14048">MLVQDVFIIGAARTPIGSFRSQLAAVSAPELGSIAIKAAVERSGVNLDNVQEVYMGQVCQANVGQAPARQATLGAGLSTTTIVTTVNKVCSSGLKAIMLAAQQIQTGSQDVRCFLSFSFFPVMKVYTKDSSNST</sequence>
<protein>
    <recommendedName>
        <fullName evidence="4">Thiolase N-terminal domain-containing protein</fullName>
    </recommendedName>
</protein>
<evidence type="ECO:0000313" key="6">
    <source>
        <dbReference type="Proteomes" id="UP000270094"/>
    </source>
</evidence>
<gene>
    <name evidence="5" type="ORF">SVUK_LOCUS4752</name>
</gene>
<reference evidence="5 6" key="1">
    <citation type="submission" date="2018-11" db="EMBL/GenBank/DDBJ databases">
        <authorList>
            <consortium name="Pathogen Informatics"/>
        </authorList>
    </citation>
    <scope>NUCLEOTIDE SEQUENCE [LARGE SCALE GENOMIC DNA]</scope>
</reference>
<evidence type="ECO:0000256" key="2">
    <source>
        <dbReference type="ARBA" id="ARBA00022679"/>
    </source>
</evidence>
<dbReference type="InterPro" id="IPR020615">
    <property type="entry name" value="Thiolase_acyl_enz_int_AS"/>
</dbReference>
<dbReference type="GO" id="GO:0006635">
    <property type="term" value="P:fatty acid beta-oxidation"/>
    <property type="evidence" value="ECO:0007669"/>
    <property type="project" value="TreeGrafter"/>
</dbReference>
<evidence type="ECO:0000259" key="4">
    <source>
        <dbReference type="Pfam" id="PF00108"/>
    </source>
</evidence>
<organism evidence="5 6">
    <name type="scientific">Strongylus vulgaris</name>
    <name type="common">Blood worm</name>
    <dbReference type="NCBI Taxonomy" id="40348"/>
    <lineage>
        <taxon>Eukaryota</taxon>
        <taxon>Metazoa</taxon>
        <taxon>Ecdysozoa</taxon>
        <taxon>Nematoda</taxon>
        <taxon>Chromadorea</taxon>
        <taxon>Rhabditida</taxon>
        <taxon>Rhabditina</taxon>
        <taxon>Rhabditomorpha</taxon>
        <taxon>Strongyloidea</taxon>
        <taxon>Strongylidae</taxon>
        <taxon>Strongylus</taxon>
    </lineage>
</organism>
<dbReference type="EMBL" id="UYYB01013433">
    <property type="protein sequence ID" value="VDM69754.1"/>
    <property type="molecule type" value="Genomic_DNA"/>
</dbReference>
<dbReference type="GO" id="GO:0003985">
    <property type="term" value="F:acetyl-CoA C-acetyltransferase activity"/>
    <property type="evidence" value="ECO:0007669"/>
    <property type="project" value="TreeGrafter"/>
</dbReference>
<evidence type="ECO:0000313" key="5">
    <source>
        <dbReference type="EMBL" id="VDM69754.1"/>
    </source>
</evidence>
<keyword evidence="2" id="KW-0808">Transferase</keyword>
<dbReference type="Proteomes" id="UP000270094">
    <property type="component" value="Unassembled WGS sequence"/>
</dbReference>
<dbReference type="PANTHER" id="PTHR18919">
    <property type="entry name" value="ACETYL-COA C-ACYLTRANSFERASE"/>
    <property type="match status" value="1"/>
</dbReference>
<dbReference type="Gene3D" id="3.40.47.10">
    <property type="match status" value="1"/>
</dbReference>
<dbReference type="Pfam" id="PF00108">
    <property type="entry name" value="Thiolase_N"/>
    <property type="match status" value="1"/>
</dbReference>
<evidence type="ECO:0000256" key="1">
    <source>
        <dbReference type="ARBA" id="ARBA00010982"/>
    </source>
</evidence>
<dbReference type="OrthoDB" id="5404651at2759"/>
<dbReference type="PANTHER" id="PTHR18919:SF156">
    <property type="entry name" value="ACETYL-COA ACETYLTRANSFERASE, MITOCHONDRIAL"/>
    <property type="match status" value="1"/>
</dbReference>
<dbReference type="PROSITE" id="PS00098">
    <property type="entry name" value="THIOLASE_1"/>
    <property type="match status" value="1"/>
</dbReference>
<feature type="domain" description="Thiolase N-terminal" evidence="4">
    <location>
        <begin position="6"/>
        <end position="111"/>
    </location>
</feature>
<keyword evidence="3" id="KW-0012">Acyltransferase</keyword>
<keyword evidence="6" id="KW-1185">Reference proteome</keyword>
<dbReference type="AlphaFoldDB" id="A0A3P7IW02"/>
<dbReference type="GO" id="GO:0005739">
    <property type="term" value="C:mitochondrion"/>
    <property type="evidence" value="ECO:0007669"/>
    <property type="project" value="TreeGrafter"/>
</dbReference>
<comment type="similarity">
    <text evidence="1">Belongs to the thiolase-like superfamily. Thiolase family.</text>
</comment>